<evidence type="ECO:0000313" key="6">
    <source>
        <dbReference type="Proteomes" id="UP000515135"/>
    </source>
</evidence>
<evidence type="ECO:0000256" key="1">
    <source>
        <dbReference type="ARBA" id="ARBA00022737"/>
    </source>
</evidence>
<comment type="caution">
    <text evidence="3">Lacks conserved residue(s) required for the propagation of feature annotation.</text>
</comment>
<evidence type="ECO:0000313" key="7">
    <source>
        <dbReference type="RefSeq" id="XP_019624235.1"/>
    </source>
</evidence>
<accession>A0A6P4Y5E2</accession>
<dbReference type="CDD" id="cd00041">
    <property type="entry name" value="CUB"/>
    <property type="match status" value="1"/>
</dbReference>
<keyword evidence="2 3" id="KW-1015">Disulfide bond</keyword>
<dbReference type="Proteomes" id="UP000515135">
    <property type="component" value="Unplaced"/>
</dbReference>
<name>A0A6P4Y5E2_BRABE</name>
<evidence type="ECO:0000256" key="3">
    <source>
        <dbReference type="PROSITE-ProRule" id="PRU00059"/>
    </source>
</evidence>
<protein>
    <submittedName>
        <fullName evidence="7">CUB domain-containing protein 2-like</fullName>
    </submittedName>
</protein>
<feature type="signal peptide" evidence="4">
    <location>
        <begin position="1"/>
        <end position="26"/>
    </location>
</feature>
<feature type="domain" description="CUB" evidence="5">
    <location>
        <begin position="27"/>
        <end position="137"/>
    </location>
</feature>
<keyword evidence="1" id="KW-0677">Repeat</keyword>
<evidence type="ECO:0000256" key="2">
    <source>
        <dbReference type="ARBA" id="ARBA00023157"/>
    </source>
</evidence>
<gene>
    <name evidence="7" type="primary">LOC109469915</name>
</gene>
<dbReference type="SUPFAM" id="SSF49854">
    <property type="entry name" value="Spermadhesin, CUB domain"/>
    <property type="match status" value="1"/>
</dbReference>
<dbReference type="PROSITE" id="PS01180">
    <property type="entry name" value="CUB"/>
    <property type="match status" value="1"/>
</dbReference>
<sequence>MAGSSPRRLEALALCFLVFLLPGVSGCGGNLTAPSGGPVTSPNYPGNYGNNQSCEWLITVPAGSTIRLTFDSFDLEEDYEFLRIYDGASASAALLQELTGWQWSVSPIVSTSNVMFLRFTFDVPEASQGFNFSYTSRKSPHEF</sequence>
<dbReference type="RefSeq" id="XP_019624235.1">
    <property type="nucleotide sequence ID" value="XM_019768676.1"/>
</dbReference>
<dbReference type="GeneID" id="109469915"/>
<evidence type="ECO:0000259" key="5">
    <source>
        <dbReference type="PROSITE" id="PS01180"/>
    </source>
</evidence>
<feature type="disulfide bond" evidence="3">
    <location>
        <begin position="27"/>
        <end position="54"/>
    </location>
</feature>
<feature type="chain" id="PRO_5028011195" evidence="4">
    <location>
        <begin position="27"/>
        <end position="143"/>
    </location>
</feature>
<dbReference type="PANTHER" id="PTHR24251">
    <property type="entry name" value="OVOCHYMASE-RELATED"/>
    <property type="match status" value="1"/>
</dbReference>
<reference evidence="7" key="1">
    <citation type="submission" date="2025-08" db="UniProtKB">
        <authorList>
            <consortium name="RefSeq"/>
        </authorList>
    </citation>
    <scope>IDENTIFICATION</scope>
    <source>
        <tissue evidence="7">Gonad</tissue>
    </source>
</reference>
<dbReference type="OrthoDB" id="5804959at2759"/>
<dbReference type="InterPro" id="IPR035914">
    <property type="entry name" value="Sperma_CUB_dom_sf"/>
</dbReference>
<proteinExistence type="predicted"/>
<dbReference type="SMART" id="SM00042">
    <property type="entry name" value="CUB"/>
    <property type="match status" value="1"/>
</dbReference>
<dbReference type="AlphaFoldDB" id="A0A6P4Y5E2"/>
<organism evidence="6 7">
    <name type="scientific">Branchiostoma belcheri</name>
    <name type="common">Amphioxus</name>
    <dbReference type="NCBI Taxonomy" id="7741"/>
    <lineage>
        <taxon>Eukaryota</taxon>
        <taxon>Metazoa</taxon>
        <taxon>Chordata</taxon>
        <taxon>Cephalochordata</taxon>
        <taxon>Leptocardii</taxon>
        <taxon>Amphioxiformes</taxon>
        <taxon>Branchiostomatidae</taxon>
        <taxon>Branchiostoma</taxon>
    </lineage>
</organism>
<dbReference type="FunFam" id="2.60.120.290:FF:000001">
    <property type="entry name" value="CUB and sushi domain-containing protein 3 isoform X1"/>
    <property type="match status" value="1"/>
</dbReference>
<dbReference type="Pfam" id="PF00431">
    <property type="entry name" value="CUB"/>
    <property type="match status" value="1"/>
</dbReference>
<keyword evidence="6" id="KW-1185">Reference proteome</keyword>
<dbReference type="KEGG" id="bbel:109469915"/>
<dbReference type="PROSITE" id="PS51257">
    <property type="entry name" value="PROKAR_LIPOPROTEIN"/>
    <property type="match status" value="1"/>
</dbReference>
<dbReference type="Gene3D" id="2.60.120.290">
    <property type="entry name" value="Spermadhesin, CUB domain"/>
    <property type="match status" value="1"/>
</dbReference>
<dbReference type="InterPro" id="IPR000859">
    <property type="entry name" value="CUB_dom"/>
</dbReference>
<dbReference type="PANTHER" id="PTHR24251:SF52">
    <property type="entry name" value="CUB DOMAIN-CONTAINING PROTEIN"/>
    <property type="match status" value="1"/>
</dbReference>
<keyword evidence="4" id="KW-0732">Signal</keyword>
<evidence type="ECO:0000256" key="4">
    <source>
        <dbReference type="SAM" id="SignalP"/>
    </source>
</evidence>